<dbReference type="EMBL" id="MKHE01000011">
    <property type="protein sequence ID" value="OWK10294.1"/>
    <property type="molecule type" value="Genomic_DNA"/>
</dbReference>
<keyword evidence="7" id="KW-0833">Ubl conjugation pathway</keyword>
<dbReference type="AlphaFoldDB" id="A0A212CWR9"/>
<keyword evidence="6" id="KW-0863">Zinc-finger</keyword>
<accession>A0A212CWR9</accession>
<evidence type="ECO:0000313" key="10">
    <source>
        <dbReference type="EMBL" id="OWK10294.1"/>
    </source>
</evidence>
<evidence type="ECO:0000256" key="8">
    <source>
        <dbReference type="ARBA" id="ARBA00022833"/>
    </source>
</evidence>
<evidence type="ECO:0000259" key="9">
    <source>
        <dbReference type="Pfam" id="PF15815"/>
    </source>
</evidence>
<gene>
    <name evidence="10" type="ORF">Celaphus_00005565</name>
</gene>
<keyword evidence="8" id="KW-0862">Zinc</keyword>
<dbReference type="PANTHER" id="PTHR11224:SF37">
    <property type="entry name" value="E3 UBIQUITIN-PROTEIN LIGASE MAKORIN-1"/>
    <property type="match status" value="1"/>
</dbReference>
<dbReference type="InterPro" id="IPR045072">
    <property type="entry name" value="MKRN-like"/>
</dbReference>
<proteinExistence type="predicted"/>
<dbReference type="SUPFAM" id="SSF57850">
    <property type="entry name" value="RING/U-box"/>
    <property type="match status" value="1"/>
</dbReference>
<keyword evidence="5" id="KW-0677">Repeat</keyword>
<keyword evidence="11" id="KW-1185">Reference proteome</keyword>
<sequence>PYGILCPHFQGGYCLYRDHARYEHSKPLKQEEADLTAKSSLAASWSLSSVGPTVELNMGKAESRNSNFATVAYKKANPGERCIGILSNHNHTYCLKCICKWRSAKQFESKIVNSCPECWITSNFVISSEYWVEEKEEKQKLTQKYTEAMSHKAGRYFDEGHGGCPFGGNCLYKLVTLMAVERSGDDDLTDSEEERDLFHIEMEDFYDLDL</sequence>
<dbReference type="GO" id="GO:0061630">
    <property type="term" value="F:ubiquitin protein ligase activity"/>
    <property type="evidence" value="ECO:0007669"/>
    <property type="project" value="UniProtKB-EC"/>
</dbReference>
<keyword evidence="3" id="KW-0808">Transferase</keyword>
<feature type="non-terminal residue" evidence="10">
    <location>
        <position position="1"/>
    </location>
</feature>
<reference evidence="10 11" key="1">
    <citation type="journal article" date="2018" name="Mol. Genet. Genomics">
        <title>The red deer Cervus elaphus genome CerEla1.0: sequencing, annotating, genes, and chromosomes.</title>
        <authorList>
            <person name="Bana N.A."/>
            <person name="Nyiri A."/>
            <person name="Nagy J."/>
            <person name="Frank K."/>
            <person name="Nagy T."/>
            <person name="Steger V."/>
            <person name="Schiller M."/>
            <person name="Lakatos P."/>
            <person name="Sugar L."/>
            <person name="Horn P."/>
            <person name="Barta E."/>
            <person name="Orosz L."/>
        </authorList>
    </citation>
    <scope>NUCLEOTIDE SEQUENCE [LARGE SCALE GENOMIC DNA]</scope>
    <source>
        <strain evidence="10">Hungarian</strain>
    </source>
</reference>
<feature type="non-terminal residue" evidence="10">
    <location>
        <position position="210"/>
    </location>
</feature>
<organism evidence="10 11">
    <name type="scientific">Cervus elaphus hippelaphus</name>
    <name type="common">European red deer</name>
    <dbReference type="NCBI Taxonomy" id="46360"/>
    <lineage>
        <taxon>Eukaryota</taxon>
        <taxon>Metazoa</taxon>
        <taxon>Chordata</taxon>
        <taxon>Craniata</taxon>
        <taxon>Vertebrata</taxon>
        <taxon>Euteleostomi</taxon>
        <taxon>Mammalia</taxon>
        <taxon>Eutheria</taxon>
        <taxon>Laurasiatheria</taxon>
        <taxon>Artiodactyla</taxon>
        <taxon>Ruminantia</taxon>
        <taxon>Pecora</taxon>
        <taxon>Cervidae</taxon>
        <taxon>Cervinae</taxon>
        <taxon>Cervus</taxon>
    </lineage>
</organism>
<comment type="catalytic activity">
    <reaction evidence="1">
        <text>S-ubiquitinyl-[E2 ubiquitin-conjugating enzyme]-L-cysteine + [acceptor protein]-L-lysine = [E2 ubiquitin-conjugating enzyme]-L-cysteine + N(6)-ubiquitinyl-[acceptor protein]-L-lysine.</text>
        <dbReference type="EC" id="2.3.2.27"/>
    </reaction>
</comment>
<name>A0A212CWR9_CEREH</name>
<evidence type="ECO:0000256" key="2">
    <source>
        <dbReference type="ARBA" id="ARBA00012483"/>
    </source>
</evidence>
<feature type="domain" description="E3 ubiquitin-protein ligase makorin 1 C-terminal" evidence="9">
    <location>
        <begin position="177"/>
        <end position="210"/>
    </location>
</feature>
<evidence type="ECO:0000256" key="7">
    <source>
        <dbReference type="ARBA" id="ARBA00022786"/>
    </source>
</evidence>
<dbReference type="FunFam" id="3.30.40.10:FF:000117">
    <property type="entry name" value="Probable E3 ubiquitin-protein ligase makorin-1"/>
    <property type="match status" value="1"/>
</dbReference>
<evidence type="ECO:0000313" key="11">
    <source>
        <dbReference type="Proteomes" id="UP000242450"/>
    </source>
</evidence>
<dbReference type="PANTHER" id="PTHR11224">
    <property type="entry name" value="MAKORIN-RELATED"/>
    <property type="match status" value="1"/>
</dbReference>
<evidence type="ECO:0000256" key="4">
    <source>
        <dbReference type="ARBA" id="ARBA00022723"/>
    </source>
</evidence>
<protein>
    <recommendedName>
        <fullName evidence="2">RING-type E3 ubiquitin transferase</fullName>
        <ecNumber evidence="2">2.3.2.27</ecNumber>
    </recommendedName>
</protein>
<dbReference type="Proteomes" id="UP000242450">
    <property type="component" value="Chromosome 11"/>
</dbReference>
<keyword evidence="4" id="KW-0479">Metal-binding</keyword>
<comment type="caution">
    <text evidence="10">The sequence shown here is derived from an EMBL/GenBank/DDBJ whole genome shotgun (WGS) entry which is preliminary data.</text>
</comment>
<evidence type="ECO:0000256" key="1">
    <source>
        <dbReference type="ARBA" id="ARBA00000900"/>
    </source>
</evidence>
<dbReference type="EC" id="2.3.2.27" evidence="2"/>
<dbReference type="OrthoDB" id="411372at2759"/>
<evidence type="ECO:0000256" key="6">
    <source>
        <dbReference type="ARBA" id="ARBA00022771"/>
    </source>
</evidence>
<evidence type="ECO:0000256" key="3">
    <source>
        <dbReference type="ARBA" id="ARBA00022679"/>
    </source>
</evidence>
<dbReference type="GO" id="GO:0008270">
    <property type="term" value="F:zinc ion binding"/>
    <property type="evidence" value="ECO:0007669"/>
    <property type="project" value="UniProtKB-KW"/>
</dbReference>
<dbReference type="Pfam" id="PF15815">
    <property type="entry name" value="MKRN1_C"/>
    <property type="match status" value="1"/>
</dbReference>
<evidence type="ECO:0000256" key="5">
    <source>
        <dbReference type="ARBA" id="ARBA00022737"/>
    </source>
</evidence>
<dbReference type="InterPro" id="IPR031644">
    <property type="entry name" value="MKRN1_C"/>
</dbReference>
<dbReference type="GO" id="GO:0000209">
    <property type="term" value="P:protein polyubiquitination"/>
    <property type="evidence" value="ECO:0007669"/>
    <property type="project" value="InterPro"/>
</dbReference>